<dbReference type="Gene3D" id="3.40.50.1820">
    <property type="entry name" value="alpha/beta hydrolase"/>
    <property type="match status" value="1"/>
</dbReference>
<gene>
    <name evidence="2" type="ORF">HNQ99_002006</name>
</gene>
<evidence type="ECO:0000313" key="2">
    <source>
        <dbReference type="EMBL" id="MBB4641693.1"/>
    </source>
</evidence>
<dbReference type="Proteomes" id="UP000575068">
    <property type="component" value="Unassembled WGS sequence"/>
</dbReference>
<reference evidence="2 3" key="1">
    <citation type="submission" date="2020-08" db="EMBL/GenBank/DDBJ databases">
        <title>Genomic Encyclopedia of Type Strains, Phase IV (KMG-IV): sequencing the most valuable type-strain genomes for metagenomic binning, comparative biology and taxonomic classification.</title>
        <authorList>
            <person name="Goeker M."/>
        </authorList>
    </citation>
    <scope>NUCLEOTIDE SEQUENCE [LARGE SCALE GENOMIC DNA]</scope>
    <source>
        <strain evidence="2 3">DSM 7465</strain>
    </source>
</reference>
<accession>A0A840HUR7</accession>
<dbReference type="InterPro" id="IPR029058">
    <property type="entry name" value="AB_hydrolase_fold"/>
</dbReference>
<evidence type="ECO:0000313" key="3">
    <source>
        <dbReference type="Proteomes" id="UP000575068"/>
    </source>
</evidence>
<dbReference type="InterPro" id="IPR000073">
    <property type="entry name" value="AB_hydrolase_1"/>
</dbReference>
<dbReference type="PANTHER" id="PTHR43798">
    <property type="entry name" value="MONOACYLGLYCEROL LIPASE"/>
    <property type="match status" value="1"/>
</dbReference>
<dbReference type="SUPFAM" id="SSF53474">
    <property type="entry name" value="alpha/beta-Hydrolases"/>
    <property type="match status" value="1"/>
</dbReference>
<name>A0A840HUR7_9SPHN</name>
<evidence type="ECO:0000259" key="1">
    <source>
        <dbReference type="Pfam" id="PF00561"/>
    </source>
</evidence>
<dbReference type="PANTHER" id="PTHR43798:SF33">
    <property type="entry name" value="HYDROLASE, PUTATIVE (AFU_ORTHOLOGUE AFUA_2G14860)-RELATED"/>
    <property type="match status" value="1"/>
</dbReference>
<protein>
    <submittedName>
        <fullName evidence="2">Pimeloyl-ACP methyl ester carboxylesterase</fullName>
    </submittedName>
</protein>
<organism evidence="2 3">
    <name type="scientific">Rhizorhapis suberifaciens</name>
    <name type="common">corky root of lettuce</name>
    <dbReference type="NCBI Taxonomy" id="13656"/>
    <lineage>
        <taxon>Bacteria</taxon>
        <taxon>Pseudomonadati</taxon>
        <taxon>Pseudomonadota</taxon>
        <taxon>Alphaproteobacteria</taxon>
        <taxon>Sphingomonadales</taxon>
        <taxon>Sphingomonadaceae</taxon>
        <taxon>Rhizorhapis</taxon>
    </lineage>
</organism>
<proteinExistence type="predicted"/>
<dbReference type="EMBL" id="JACHOV010000007">
    <property type="protein sequence ID" value="MBB4641693.1"/>
    <property type="molecule type" value="Genomic_DNA"/>
</dbReference>
<dbReference type="GO" id="GO:0016020">
    <property type="term" value="C:membrane"/>
    <property type="evidence" value="ECO:0007669"/>
    <property type="project" value="TreeGrafter"/>
</dbReference>
<comment type="caution">
    <text evidence="2">The sequence shown here is derived from an EMBL/GenBank/DDBJ whole genome shotgun (WGS) entry which is preliminary data.</text>
</comment>
<dbReference type="InterPro" id="IPR050266">
    <property type="entry name" value="AB_hydrolase_sf"/>
</dbReference>
<dbReference type="Pfam" id="PF00561">
    <property type="entry name" value="Abhydrolase_1"/>
    <property type="match status" value="1"/>
</dbReference>
<dbReference type="AlphaFoldDB" id="A0A840HUR7"/>
<sequence length="233" mass="25320">MHEMGKGRTLLLLHGLFSSAYVNWIKYGTAHHVASAGFRVIMPDLRAHGESAAPHEAAAYPQDVLIKDVRALIASLKLEDFDIGGFSLGARTTAKLLSQGLQPGRAILSGMGLEGLSGWAQRRDFFLTAIERRASVERGDPYWMAVQFMKTMKIDPVAAALLLDTFGDVQPVEIAKIKTETLVLCGREDRDNGSPVALADLLPHGQLKEIPGNHMNCVTMPEMGQAIVDFLAA</sequence>
<feature type="domain" description="AB hydrolase-1" evidence="1">
    <location>
        <begin position="9"/>
        <end position="99"/>
    </location>
</feature>
<keyword evidence="3" id="KW-1185">Reference proteome</keyword>